<dbReference type="EMBL" id="KK101359">
    <property type="protein sequence ID" value="KIZ01165.1"/>
    <property type="molecule type" value="Genomic_DNA"/>
</dbReference>
<evidence type="ECO:0000313" key="2">
    <source>
        <dbReference type="Proteomes" id="UP000054498"/>
    </source>
</evidence>
<keyword evidence="2" id="KW-1185">Reference proteome</keyword>
<dbReference type="RefSeq" id="XP_013900184.1">
    <property type="nucleotide sequence ID" value="XM_014044730.1"/>
</dbReference>
<dbReference type="GeneID" id="25739671"/>
<organism evidence="1 2">
    <name type="scientific">Monoraphidium neglectum</name>
    <dbReference type="NCBI Taxonomy" id="145388"/>
    <lineage>
        <taxon>Eukaryota</taxon>
        <taxon>Viridiplantae</taxon>
        <taxon>Chlorophyta</taxon>
        <taxon>core chlorophytes</taxon>
        <taxon>Chlorophyceae</taxon>
        <taxon>CS clade</taxon>
        <taxon>Sphaeropleales</taxon>
        <taxon>Selenastraceae</taxon>
        <taxon>Monoraphidium</taxon>
    </lineage>
</organism>
<accession>A0A0D2MDC7</accession>
<sequence length="230" mass="25435">MLTEKYRDDHILANRKAGYAAAKKLAKSEALPDKGKRPDDRDPQASIVDDTLSAKQLVMLMLVMLGSAVATAAREMLMALWMAMTNTRGDGARLVFLADLLATVCISAIGGSDGTADPAVSALVPKVLAYLAQVVVQDACELLSSEETDVRAAAEGNPIHRFLLEHQGFRHVLMQRQQIFKAGAYDHLRPVSTREHVQQLRTELAGMWTMIEQQQMQQQLQQQQLVNQLQ</sequence>
<gene>
    <name evidence="1" type="ORF">MNEG_6795</name>
</gene>
<protein>
    <submittedName>
        <fullName evidence="1">Uncharacterized protein</fullName>
    </submittedName>
</protein>
<proteinExistence type="predicted"/>
<dbReference type="Proteomes" id="UP000054498">
    <property type="component" value="Unassembled WGS sequence"/>
</dbReference>
<dbReference type="AlphaFoldDB" id="A0A0D2MDC7"/>
<dbReference type="KEGG" id="mng:MNEG_6795"/>
<evidence type="ECO:0000313" key="1">
    <source>
        <dbReference type="EMBL" id="KIZ01165.1"/>
    </source>
</evidence>
<reference evidence="1 2" key="1">
    <citation type="journal article" date="2013" name="BMC Genomics">
        <title>Reconstruction of the lipid metabolism for the microalga Monoraphidium neglectum from its genome sequence reveals characteristics suitable for biofuel production.</title>
        <authorList>
            <person name="Bogen C."/>
            <person name="Al-Dilaimi A."/>
            <person name="Albersmeier A."/>
            <person name="Wichmann J."/>
            <person name="Grundmann M."/>
            <person name="Rupp O."/>
            <person name="Lauersen K.J."/>
            <person name="Blifernez-Klassen O."/>
            <person name="Kalinowski J."/>
            <person name="Goesmann A."/>
            <person name="Mussgnug J.H."/>
            <person name="Kruse O."/>
        </authorList>
    </citation>
    <scope>NUCLEOTIDE SEQUENCE [LARGE SCALE GENOMIC DNA]</scope>
    <source>
        <strain evidence="1 2">SAG 48.87</strain>
    </source>
</reference>
<dbReference type="OrthoDB" id="561920at2759"/>
<name>A0A0D2MDC7_9CHLO</name>